<dbReference type="EMBL" id="JAKZFC010000009">
    <property type="protein sequence ID" value="MCH7323656.1"/>
    <property type="molecule type" value="Genomic_DNA"/>
</dbReference>
<dbReference type="PROSITE" id="PS51729">
    <property type="entry name" value="GNAT_YJDJ"/>
    <property type="match status" value="1"/>
</dbReference>
<dbReference type="Proteomes" id="UP001316087">
    <property type="component" value="Unassembled WGS sequence"/>
</dbReference>
<dbReference type="InterPro" id="IPR031165">
    <property type="entry name" value="GNAT_YJDJ"/>
</dbReference>
<dbReference type="CDD" id="cd04301">
    <property type="entry name" value="NAT_SF"/>
    <property type="match status" value="1"/>
</dbReference>
<dbReference type="PANTHER" id="PTHR31435:SF10">
    <property type="entry name" value="BSR4717 PROTEIN"/>
    <property type="match status" value="1"/>
</dbReference>
<evidence type="ECO:0000259" key="1">
    <source>
        <dbReference type="PROSITE" id="PS51729"/>
    </source>
</evidence>
<dbReference type="InterPro" id="IPR016181">
    <property type="entry name" value="Acyl_CoA_acyltransferase"/>
</dbReference>
<protein>
    <submittedName>
        <fullName evidence="2">N-acetyltransferase</fullName>
    </submittedName>
</protein>
<feature type="domain" description="N-acetyltransferase" evidence="1">
    <location>
        <begin position="7"/>
        <end position="93"/>
    </location>
</feature>
<name>A0ABS9UH36_9BACL</name>
<evidence type="ECO:0000313" key="3">
    <source>
        <dbReference type="Proteomes" id="UP001316087"/>
    </source>
</evidence>
<dbReference type="SUPFAM" id="SSF55729">
    <property type="entry name" value="Acyl-CoA N-acyltransferases (Nat)"/>
    <property type="match status" value="1"/>
</dbReference>
<dbReference type="Gene3D" id="3.40.630.30">
    <property type="match status" value="1"/>
</dbReference>
<sequence>MEFTYRDKGNNYGAFEYELNGERVAEITWILRDGVMNMDHTYVSDVLRGQGVAKKLLDAAAGYARENNLKMNAICSYVVSAFEKSDTYDDLKA</sequence>
<dbReference type="InterPro" id="IPR045057">
    <property type="entry name" value="Gcn5-rel_NAT"/>
</dbReference>
<gene>
    <name evidence="2" type="ORF">LZ480_17435</name>
</gene>
<dbReference type="RefSeq" id="WP_241370817.1">
    <property type="nucleotide sequence ID" value="NZ_JAKZFC010000009.1"/>
</dbReference>
<dbReference type="PANTHER" id="PTHR31435">
    <property type="entry name" value="PROTEIN NATD1"/>
    <property type="match status" value="1"/>
</dbReference>
<comment type="caution">
    <text evidence="2">The sequence shown here is derived from an EMBL/GenBank/DDBJ whole genome shotgun (WGS) entry which is preliminary data.</text>
</comment>
<dbReference type="Pfam" id="PF14542">
    <property type="entry name" value="Acetyltransf_CG"/>
    <property type="match status" value="1"/>
</dbReference>
<accession>A0ABS9UH36</accession>
<organism evidence="2 3">
    <name type="scientific">Solibacillus palustris</name>
    <dbReference type="NCBI Taxonomy" id="2908203"/>
    <lineage>
        <taxon>Bacteria</taxon>
        <taxon>Bacillati</taxon>
        <taxon>Bacillota</taxon>
        <taxon>Bacilli</taxon>
        <taxon>Bacillales</taxon>
        <taxon>Caryophanaceae</taxon>
        <taxon>Solibacillus</taxon>
    </lineage>
</organism>
<proteinExistence type="predicted"/>
<evidence type="ECO:0000313" key="2">
    <source>
        <dbReference type="EMBL" id="MCH7323656.1"/>
    </source>
</evidence>
<reference evidence="2 3" key="1">
    <citation type="submission" date="2022-03" db="EMBL/GenBank/DDBJ databases">
        <authorList>
            <person name="Jo J.-H."/>
            <person name="Im W.-T."/>
        </authorList>
    </citation>
    <scope>NUCLEOTIDE SEQUENCE [LARGE SCALE GENOMIC DNA]</scope>
    <source>
        <strain evidence="2 3">MA9</strain>
    </source>
</reference>
<keyword evidence="3" id="KW-1185">Reference proteome</keyword>